<evidence type="ECO:0000256" key="1">
    <source>
        <dbReference type="SAM" id="SignalP"/>
    </source>
</evidence>
<proteinExistence type="predicted"/>
<feature type="chain" id="PRO_5045892491" evidence="1">
    <location>
        <begin position="22"/>
        <end position="276"/>
    </location>
</feature>
<feature type="domain" description="Solute-binding protein family 3/N-terminal" evidence="2">
    <location>
        <begin position="27"/>
        <end position="255"/>
    </location>
</feature>
<dbReference type="PROSITE" id="PS51257">
    <property type="entry name" value="PROKAR_LIPOPROTEIN"/>
    <property type="match status" value="1"/>
</dbReference>
<name>A0ABW9VQJ4_9BURK</name>
<dbReference type="Gene3D" id="3.40.190.10">
    <property type="entry name" value="Periplasmic binding protein-like II"/>
    <property type="match status" value="2"/>
</dbReference>
<evidence type="ECO:0000313" key="4">
    <source>
        <dbReference type="Proteomes" id="UP000478090"/>
    </source>
</evidence>
<dbReference type="SMART" id="SM00062">
    <property type="entry name" value="PBPb"/>
    <property type="match status" value="1"/>
</dbReference>
<dbReference type="RefSeq" id="WP_161041093.1">
    <property type="nucleotide sequence ID" value="NZ_WWCM01000023.1"/>
</dbReference>
<evidence type="ECO:0000259" key="2">
    <source>
        <dbReference type="SMART" id="SM00062"/>
    </source>
</evidence>
<dbReference type="Proteomes" id="UP000478090">
    <property type="component" value="Unassembled WGS sequence"/>
</dbReference>
<keyword evidence="4" id="KW-1185">Reference proteome</keyword>
<feature type="signal peptide" evidence="1">
    <location>
        <begin position="1"/>
        <end position="21"/>
    </location>
</feature>
<sequence length="276" mass="31117">MTVLRAVTPALFFLALATAHAAGSCPPARAGISDLGFTAYREAGTFGGSNVDLLHELQRRSGCPIELIWFPHGRLYAQFYDGQLELTGASLRTPERDRYGVWLPYTYTQFELVLRNDSAGKFHSLAEFVEHSTARLNVPRGISYSRAALAQMQRLQQQGRLEYVNDYEAVFRKIVAGRAEGTLASPTIHLRYQRQHQLLGQMKASFFSESPRTIVGLYVSRRVAPEIRRRYADSLRSIIGDGSVQRYNAHYLGEEISRQMFLGGMQEILDAMPRQP</sequence>
<evidence type="ECO:0000313" key="3">
    <source>
        <dbReference type="EMBL" id="MYM41834.1"/>
    </source>
</evidence>
<reference evidence="3 4" key="1">
    <citation type="submission" date="2019-12" db="EMBL/GenBank/DDBJ databases">
        <title>Novel species isolated from a subtropical stream in China.</title>
        <authorList>
            <person name="Lu H."/>
        </authorList>
    </citation>
    <scope>NUCLEOTIDE SEQUENCE [LARGE SCALE GENOMIC DNA]</scope>
    <source>
        <strain evidence="3 4">CY13W</strain>
    </source>
</reference>
<dbReference type="SUPFAM" id="SSF53850">
    <property type="entry name" value="Periplasmic binding protein-like II"/>
    <property type="match status" value="1"/>
</dbReference>
<dbReference type="EMBL" id="WWCM01000023">
    <property type="protein sequence ID" value="MYM41834.1"/>
    <property type="molecule type" value="Genomic_DNA"/>
</dbReference>
<comment type="caution">
    <text evidence="3">The sequence shown here is derived from an EMBL/GenBank/DDBJ whole genome shotgun (WGS) entry which is preliminary data.</text>
</comment>
<keyword evidence="1" id="KW-0732">Signal</keyword>
<protein>
    <submittedName>
        <fullName evidence="3">Transporter substrate-binding domain-containing protein</fullName>
    </submittedName>
</protein>
<accession>A0ABW9VQJ4</accession>
<organism evidence="3 4">
    <name type="scientific">Duganella qianjiadongensis</name>
    <dbReference type="NCBI Taxonomy" id="2692176"/>
    <lineage>
        <taxon>Bacteria</taxon>
        <taxon>Pseudomonadati</taxon>
        <taxon>Pseudomonadota</taxon>
        <taxon>Betaproteobacteria</taxon>
        <taxon>Burkholderiales</taxon>
        <taxon>Oxalobacteraceae</taxon>
        <taxon>Telluria group</taxon>
        <taxon>Duganella</taxon>
    </lineage>
</organism>
<gene>
    <name evidence="3" type="ORF">GTP27_21240</name>
</gene>
<dbReference type="InterPro" id="IPR001638">
    <property type="entry name" value="Solute-binding_3/MltF_N"/>
</dbReference>
<dbReference type="Pfam" id="PF00497">
    <property type="entry name" value="SBP_bac_3"/>
    <property type="match status" value="1"/>
</dbReference>